<protein>
    <recommendedName>
        <fullName evidence="3">ProQ/FinO domain-containing protein</fullName>
    </recommendedName>
</protein>
<evidence type="ECO:0000256" key="1">
    <source>
        <dbReference type="ARBA" id="ARBA00022884"/>
    </source>
</evidence>
<gene>
    <name evidence="4" type="ORF">JCM19237_250</name>
</gene>
<comment type="caution">
    <text evidence="4">The sequence shown here is derived from an EMBL/GenBank/DDBJ whole genome shotgun (WGS) entry which is preliminary data.</text>
</comment>
<dbReference type="InterPro" id="IPR016103">
    <property type="entry name" value="ProQ/FinO"/>
</dbReference>
<dbReference type="GO" id="GO:0003723">
    <property type="term" value="F:RNA binding"/>
    <property type="evidence" value="ECO:0007669"/>
    <property type="project" value="UniProtKB-KW"/>
</dbReference>
<feature type="compositionally biased region" description="Basic residues" evidence="2">
    <location>
        <begin position="122"/>
        <end position="151"/>
    </location>
</feature>
<proteinExistence type="predicted"/>
<feature type="region of interest" description="Disordered" evidence="2">
    <location>
        <begin position="118"/>
        <end position="197"/>
    </location>
</feature>
<dbReference type="AlphaFoldDB" id="A0A090QXC8"/>
<dbReference type="Pfam" id="PF04352">
    <property type="entry name" value="ProQ"/>
    <property type="match status" value="1"/>
</dbReference>
<accession>A0A090QXC8</accession>
<dbReference type="EMBL" id="BBMN01000020">
    <property type="protein sequence ID" value="GAL07870.1"/>
    <property type="molecule type" value="Genomic_DNA"/>
</dbReference>
<organism evidence="4 5">
    <name type="scientific">Photobacterium aphoticum</name>
    <dbReference type="NCBI Taxonomy" id="754436"/>
    <lineage>
        <taxon>Bacteria</taxon>
        <taxon>Pseudomonadati</taxon>
        <taxon>Pseudomonadota</taxon>
        <taxon>Gammaproteobacteria</taxon>
        <taxon>Vibrionales</taxon>
        <taxon>Vibrionaceae</taxon>
        <taxon>Photobacterium</taxon>
    </lineage>
</organism>
<dbReference type="Proteomes" id="UP000029227">
    <property type="component" value="Unassembled WGS sequence"/>
</dbReference>
<dbReference type="SUPFAM" id="SSF48657">
    <property type="entry name" value="FinO-like"/>
    <property type="match status" value="1"/>
</dbReference>
<evidence type="ECO:0000256" key="2">
    <source>
        <dbReference type="SAM" id="MobiDB-lite"/>
    </source>
</evidence>
<evidence type="ECO:0000313" key="4">
    <source>
        <dbReference type="EMBL" id="GAL07870.1"/>
    </source>
</evidence>
<keyword evidence="1" id="KW-0694">RNA-binding</keyword>
<dbReference type="Gene3D" id="1.10.1710.10">
    <property type="entry name" value="ProQ/FinO domain"/>
    <property type="match status" value="1"/>
</dbReference>
<feature type="region of interest" description="Disordered" evidence="2">
    <location>
        <begin position="1"/>
        <end position="20"/>
    </location>
</feature>
<evidence type="ECO:0000259" key="3">
    <source>
        <dbReference type="Pfam" id="PF04352"/>
    </source>
</evidence>
<evidence type="ECO:0000313" key="5">
    <source>
        <dbReference type="Proteomes" id="UP000029227"/>
    </source>
</evidence>
<feature type="compositionally biased region" description="Basic and acidic residues" evidence="2">
    <location>
        <begin position="182"/>
        <end position="197"/>
    </location>
</feature>
<name>A0A090QXC8_9GAMM</name>
<dbReference type="InterPro" id="IPR036442">
    <property type="entry name" value="ProQ/FinO_sf"/>
</dbReference>
<sequence>MTEEERKQRESARRHFDARDKRLTGDKARLALKWLMTTFPTVFNKQDPKPLKIKCTMDIIGVHKAAGGGIGTGFGINKLKLAIEGWVNTSRYQYALAQPGAKRYDPLTGLPVDAVTSEHMKNAKTRRAGLLRHLKRTKKLTNRPGPHKKSQKPAIQQKVKRDERREKAAQNPKEPTPRGKKKESPLSRQEEVVRDKEKPPMLVAFLCLINGNQ</sequence>
<feature type="domain" description="ProQ/FinO" evidence="3">
    <location>
        <begin position="28"/>
        <end position="128"/>
    </location>
</feature>
<reference evidence="4 5" key="1">
    <citation type="journal article" date="2014" name="Genome Announc.">
        <title>Draft Genome Sequences of Two Vibrionaceae Species, Vibrio ponticus C121 and Photobacterium aphoticum C119, Isolated as Coral Reef Microbiota.</title>
        <authorList>
            <person name="Al-saari N."/>
            <person name="Meirelles P.M."/>
            <person name="Mino S."/>
            <person name="Suda W."/>
            <person name="Oshima K."/>
            <person name="Hattori M."/>
            <person name="Ohkuma M."/>
            <person name="Thompson F.L."/>
            <person name="Gomez-Gil B."/>
            <person name="Sawabe T."/>
            <person name="Sawabe T."/>
        </authorList>
    </citation>
    <scope>NUCLEOTIDE SEQUENCE [LARGE SCALE GENOMIC DNA]</scope>
    <source>
        <strain evidence="4 5">JCM 19237</strain>
    </source>
</reference>
<feature type="compositionally biased region" description="Basic and acidic residues" evidence="2">
    <location>
        <begin position="159"/>
        <end position="168"/>
    </location>
</feature>